<evidence type="ECO:0000313" key="1">
    <source>
        <dbReference type="EMBL" id="JAS81920.1"/>
    </source>
</evidence>
<dbReference type="AlphaFoldDB" id="A0A1B6I4U6"/>
<accession>A0A1B6I4U6</accession>
<gene>
    <name evidence="1" type="ORF">g.17154</name>
</gene>
<reference evidence="1" key="1">
    <citation type="submission" date="2015-11" db="EMBL/GenBank/DDBJ databases">
        <title>De novo transcriptome assembly of four potential Pierce s Disease insect vectors from Arizona vineyards.</title>
        <authorList>
            <person name="Tassone E.E."/>
        </authorList>
    </citation>
    <scope>NUCLEOTIDE SEQUENCE</scope>
</reference>
<organism evidence="1">
    <name type="scientific">Homalodisca liturata</name>
    <dbReference type="NCBI Taxonomy" id="320908"/>
    <lineage>
        <taxon>Eukaryota</taxon>
        <taxon>Metazoa</taxon>
        <taxon>Ecdysozoa</taxon>
        <taxon>Arthropoda</taxon>
        <taxon>Hexapoda</taxon>
        <taxon>Insecta</taxon>
        <taxon>Pterygota</taxon>
        <taxon>Neoptera</taxon>
        <taxon>Paraneoptera</taxon>
        <taxon>Hemiptera</taxon>
        <taxon>Auchenorrhyncha</taxon>
        <taxon>Membracoidea</taxon>
        <taxon>Cicadellidae</taxon>
        <taxon>Cicadellinae</taxon>
        <taxon>Proconiini</taxon>
        <taxon>Homalodisca</taxon>
    </lineage>
</organism>
<proteinExistence type="predicted"/>
<name>A0A1B6I4U6_9HEMI</name>
<protein>
    <submittedName>
        <fullName evidence="1">Uncharacterized protein</fullName>
    </submittedName>
</protein>
<sequence>MNYVLESTTFCLFSLFIECFSYYSEFDSDVTEPPGRINEIGACYSLSCIMNTFNKSEYRSLPQVRDLLETYHYNCYLRDMNSVSRRHVFIVIEAPRRRKRFLIAKRLGKALGAAVMFSPPVGWGKFRGFFNKTIEMRRAFHSLSLYGTANNALQYLGRRPVVMSGFWLDQATFSIAKKYYPDLPPPESSIFQWPKDLLKPDFTFFVNEPLPRAFIKKREESIRYQILQVYRRWVDPPITELYVDNDIGIPAVVEEMLTFINNPALTPSSLRT</sequence>
<dbReference type="EMBL" id="GECU01025786">
    <property type="protein sequence ID" value="JAS81920.1"/>
    <property type="molecule type" value="Transcribed_RNA"/>
</dbReference>